<dbReference type="SUPFAM" id="SSF50998">
    <property type="entry name" value="Quinoprotein alcohol dehydrogenase-like"/>
    <property type="match status" value="1"/>
</dbReference>
<dbReference type="AlphaFoldDB" id="A0AB39VM42"/>
<dbReference type="EMBL" id="CP165628">
    <property type="protein sequence ID" value="XDU70641.1"/>
    <property type="molecule type" value="Genomic_DNA"/>
</dbReference>
<organism evidence="1">
    <name type="scientific">Rouxiella sp. WC2420</name>
    <dbReference type="NCBI Taxonomy" id="3234145"/>
    <lineage>
        <taxon>Bacteria</taxon>
        <taxon>Pseudomonadati</taxon>
        <taxon>Pseudomonadota</taxon>
        <taxon>Gammaproteobacteria</taxon>
        <taxon>Enterobacterales</taxon>
        <taxon>Yersiniaceae</taxon>
        <taxon>Rouxiella</taxon>
    </lineage>
</organism>
<protein>
    <submittedName>
        <fullName evidence="1">Uncharacterized protein</fullName>
    </submittedName>
</protein>
<reference evidence="1" key="1">
    <citation type="submission" date="2024-07" db="EMBL/GenBank/DDBJ databases">
        <authorList>
            <person name="Biller S.J."/>
        </authorList>
    </citation>
    <scope>NUCLEOTIDE SEQUENCE</scope>
    <source>
        <strain evidence="1">WC2420</strain>
    </source>
</reference>
<sequence length="345" mass="38233">MSESKEIIFPDVLVAVDNQAPYIMRPMVDKSGKTTTSIVWQPRDGDASLKSSYTDAKRVNINGVDTVLVTRTRKAPHLLAINYKTGLTYWNEIGKSLSDLTGGIHSATYVDSPTGKGSIMVTAPSDKKDEKNVSMLYIGMQAKQEEKYIKCNFIASHACMWIDQGDGPGGGFLWVVGRDTPQVGDDAKSGKCLLKKYFPSEDGDINHHPAEDIILVDSPDNLEYMDQPEYWEGPHDIARPDKNTLWITTESQVLAFDLRKNGKVTTVSNHKLMAENEKKTPKNNKIPSAEHGSATNLKCLSCKDGLILYTQTTSDHTSTNTFCIVKDGVRYDFDAGGQVYKARWA</sequence>
<proteinExistence type="predicted"/>
<accession>A0AB39VM42</accession>
<dbReference type="RefSeq" id="WP_369788138.1">
    <property type="nucleotide sequence ID" value="NZ_CP165628.1"/>
</dbReference>
<gene>
    <name evidence="1" type="ORF">AB3G37_13700</name>
</gene>
<dbReference type="InterPro" id="IPR011047">
    <property type="entry name" value="Quinoprotein_ADH-like_sf"/>
</dbReference>
<evidence type="ECO:0000313" key="1">
    <source>
        <dbReference type="EMBL" id="XDU70641.1"/>
    </source>
</evidence>
<name>A0AB39VM42_9GAMM</name>